<proteinExistence type="predicted"/>
<comment type="caution">
    <text evidence="2">The sequence shown here is derived from an EMBL/GenBank/DDBJ whole genome shotgun (WGS) entry which is preliminary data.</text>
</comment>
<feature type="non-terminal residue" evidence="2">
    <location>
        <position position="1"/>
    </location>
</feature>
<sequence length="84" mass="9315">VDEAVFTFVQFSSLNTSYFPCRTRSNSICSQMSTSLRTNRSQNAVTSSCVTVFSVQQLIGSRERPDGSKARRKVMAASPTVLWT</sequence>
<dbReference type="EMBL" id="JACVVK020000035">
    <property type="protein sequence ID" value="KAK7500831.1"/>
    <property type="molecule type" value="Genomic_DNA"/>
</dbReference>
<dbReference type="Proteomes" id="UP001519460">
    <property type="component" value="Unassembled WGS sequence"/>
</dbReference>
<protein>
    <submittedName>
        <fullName evidence="2">Uncharacterized protein</fullName>
    </submittedName>
</protein>
<evidence type="ECO:0000313" key="2">
    <source>
        <dbReference type="EMBL" id="KAK7500831.1"/>
    </source>
</evidence>
<name>A0ABD0LN05_9CAEN</name>
<evidence type="ECO:0000313" key="3">
    <source>
        <dbReference type="Proteomes" id="UP001519460"/>
    </source>
</evidence>
<accession>A0ABD0LN05</accession>
<dbReference type="AlphaFoldDB" id="A0ABD0LN05"/>
<evidence type="ECO:0000256" key="1">
    <source>
        <dbReference type="SAM" id="MobiDB-lite"/>
    </source>
</evidence>
<reference evidence="2 3" key="1">
    <citation type="journal article" date="2023" name="Sci. Data">
        <title>Genome assembly of the Korean intertidal mud-creeper Batillaria attramentaria.</title>
        <authorList>
            <person name="Patra A.K."/>
            <person name="Ho P.T."/>
            <person name="Jun S."/>
            <person name="Lee S.J."/>
            <person name="Kim Y."/>
            <person name="Won Y.J."/>
        </authorList>
    </citation>
    <scope>NUCLEOTIDE SEQUENCE [LARGE SCALE GENOMIC DNA]</scope>
    <source>
        <strain evidence="2">Wonlab-2016</strain>
    </source>
</reference>
<feature type="non-terminal residue" evidence="2">
    <location>
        <position position="84"/>
    </location>
</feature>
<organism evidence="2 3">
    <name type="scientific">Batillaria attramentaria</name>
    <dbReference type="NCBI Taxonomy" id="370345"/>
    <lineage>
        <taxon>Eukaryota</taxon>
        <taxon>Metazoa</taxon>
        <taxon>Spiralia</taxon>
        <taxon>Lophotrochozoa</taxon>
        <taxon>Mollusca</taxon>
        <taxon>Gastropoda</taxon>
        <taxon>Caenogastropoda</taxon>
        <taxon>Sorbeoconcha</taxon>
        <taxon>Cerithioidea</taxon>
        <taxon>Batillariidae</taxon>
        <taxon>Batillaria</taxon>
    </lineage>
</organism>
<gene>
    <name evidence="2" type="ORF">BaRGS_00008075</name>
</gene>
<feature type="region of interest" description="Disordered" evidence="1">
    <location>
        <begin position="63"/>
        <end position="84"/>
    </location>
</feature>
<keyword evidence="3" id="KW-1185">Reference proteome</keyword>